<evidence type="ECO:0000313" key="1">
    <source>
        <dbReference type="EMBL" id="STZ70236.1"/>
    </source>
</evidence>
<dbReference type="PROSITE" id="PS51257">
    <property type="entry name" value="PROKAR_LIPOPROTEIN"/>
    <property type="match status" value="1"/>
</dbReference>
<accession>A0A378U547</accession>
<sequence>MRKLLFVLPILCLLMSCDKKEMKLARAAYIVEEGIDDHSPIYIEYAEDGIHPHLNDNNKIGGTNFIFHIERELNAKEVLEIVSKIKNKKYDKTNLHTDEKGVFYSYADTLHKHLSFFPFKRLDYVFERPSSTANLLYVNASNDVFFEGKAITRDQVAEVVQGRDSLLLGFSKELDFEKYLQMRVLLEELKIKDQFVDQDRIY</sequence>
<keyword evidence="2" id="KW-1185">Reference proteome</keyword>
<dbReference type="AlphaFoldDB" id="A0A378U547"/>
<reference evidence="1 2" key="1">
    <citation type="submission" date="2018-06" db="EMBL/GenBank/DDBJ databases">
        <authorList>
            <consortium name="Pathogen Informatics"/>
            <person name="Doyle S."/>
        </authorList>
    </citation>
    <scope>NUCLEOTIDE SEQUENCE [LARGE SCALE GENOMIC DNA]</scope>
    <source>
        <strain evidence="1 2">NCTC11179</strain>
    </source>
</reference>
<dbReference type="RefSeq" id="WP_115092770.1">
    <property type="nucleotide sequence ID" value="NZ_CP068107.1"/>
</dbReference>
<dbReference type="Proteomes" id="UP000255024">
    <property type="component" value="Unassembled WGS sequence"/>
</dbReference>
<proteinExistence type="predicted"/>
<name>A0A378U547_MYROD</name>
<gene>
    <name evidence="1" type="ORF">NCTC11179_03769</name>
</gene>
<dbReference type="EMBL" id="UGQL01000002">
    <property type="protein sequence ID" value="STZ70236.1"/>
    <property type="molecule type" value="Genomic_DNA"/>
</dbReference>
<evidence type="ECO:0000313" key="2">
    <source>
        <dbReference type="Proteomes" id="UP000255024"/>
    </source>
</evidence>
<protein>
    <submittedName>
        <fullName evidence="1">Uncharacterized protein</fullName>
    </submittedName>
</protein>
<organism evidence="1 2">
    <name type="scientific">Myroides odoratus</name>
    <name type="common">Flavobacterium odoratum</name>
    <dbReference type="NCBI Taxonomy" id="256"/>
    <lineage>
        <taxon>Bacteria</taxon>
        <taxon>Pseudomonadati</taxon>
        <taxon>Bacteroidota</taxon>
        <taxon>Flavobacteriia</taxon>
        <taxon>Flavobacteriales</taxon>
        <taxon>Flavobacteriaceae</taxon>
        <taxon>Myroides</taxon>
    </lineage>
</organism>